<dbReference type="InterPro" id="IPR009057">
    <property type="entry name" value="Homeodomain-like_sf"/>
</dbReference>
<dbReference type="InterPro" id="IPR017930">
    <property type="entry name" value="Myb_dom"/>
</dbReference>
<dbReference type="SMART" id="SM00717">
    <property type="entry name" value="SANT"/>
    <property type="match status" value="1"/>
</dbReference>
<dbReference type="EMBL" id="JACEFO010002104">
    <property type="protein sequence ID" value="KAF8683077.1"/>
    <property type="molecule type" value="Genomic_DNA"/>
</dbReference>
<organism evidence="6 7">
    <name type="scientific">Digitaria exilis</name>
    <dbReference type="NCBI Taxonomy" id="1010633"/>
    <lineage>
        <taxon>Eukaryota</taxon>
        <taxon>Viridiplantae</taxon>
        <taxon>Streptophyta</taxon>
        <taxon>Embryophyta</taxon>
        <taxon>Tracheophyta</taxon>
        <taxon>Spermatophyta</taxon>
        <taxon>Magnoliopsida</taxon>
        <taxon>Liliopsida</taxon>
        <taxon>Poales</taxon>
        <taxon>Poaceae</taxon>
        <taxon>PACMAD clade</taxon>
        <taxon>Panicoideae</taxon>
        <taxon>Panicodae</taxon>
        <taxon>Paniceae</taxon>
        <taxon>Anthephorinae</taxon>
        <taxon>Digitaria</taxon>
    </lineage>
</organism>
<feature type="region of interest" description="Disordered" evidence="3">
    <location>
        <begin position="357"/>
        <end position="400"/>
    </location>
</feature>
<feature type="domain" description="HTH myb-type" evidence="5">
    <location>
        <begin position="1176"/>
        <end position="1215"/>
    </location>
</feature>
<dbReference type="CDD" id="cd00167">
    <property type="entry name" value="SANT"/>
    <property type="match status" value="1"/>
</dbReference>
<feature type="compositionally biased region" description="Low complexity" evidence="3">
    <location>
        <begin position="193"/>
        <end position="212"/>
    </location>
</feature>
<feature type="compositionally biased region" description="Basic and acidic residues" evidence="3">
    <location>
        <begin position="308"/>
        <end position="317"/>
    </location>
</feature>
<feature type="domain" description="Myb-like" evidence="4">
    <location>
        <begin position="1156"/>
        <end position="1211"/>
    </location>
</feature>
<name>A0A835BBU4_9POAL</name>
<feature type="region of interest" description="Disordered" evidence="3">
    <location>
        <begin position="267"/>
        <end position="342"/>
    </location>
</feature>
<dbReference type="PANTHER" id="PTHR45614:SF273">
    <property type="entry name" value="MYB DOMAIN PROTEIN 100-RELATED"/>
    <property type="match status" value="1"/>
</dbReference>
<evidence type="ECO:0000259" key="4">
    <source>
        <dbReference type="PROSITE" id="PS50090"/>
    </source>
</evidence>
<evidence type="ECO:0000313" key="6">
    <source>
        <dbReference type="EMBL" id="KAF8683077.1"/>
    </source>
</evidence>
<dbReference type="PANTHER" id="PTHR45614">
    <property type="entry name" value="MYB PROTEIN-RELATED"/>
    <property type="match status" value="1"/>
</dbReference>
<feature type="compositionally biased region" description="Basic and acidic residues" evidence="3">
    <location>
        <begin position="267"/>
        <end position="278"/>
    </location>
</feature>
<dbReference type="PROSITE" id="PS51294">
    <property type="entry name" value="HTH_MYB"/>
    <property type="match status" value="1"/>
</dbReference>
<proteinExistence type="predicted"/>
<dbReference type="PROSITE" id="PS50090">
    <property type="entry name" value="MYB_LIKE"/>
    <property type="match status" value="1"/>
</dbReference>
<feature type="compositionally biased region" description="Basic and acidic residues" evidence="3">
    <location>
        <begin position="286"/>
        <end position="301"/>
    </location>
</feature>
<dbReference type="InterPro" id="IPR001005">
    <property type="entry name" value="SANT/Myb"/>
</dbReference>
<dbReference type="GO" id="GO:0000981">
    <property type="term" value="F:DNA-binding transcription factor activity, RNA polymerase II-specific"/>
    <property type="evidence" value="ECO:0007669"/>
    <property type="project" value="TreeGrafter"/>
</dbReference>
<keyword evidence="1" id="KW-0677">Repeat</keyword>
<dbReference type="InterPro" id="IPR050560">
    <property type="entry name" value="MYB_TF"/>
</dbReference>
<evidence type="ECO:0000256" key="3">
    <source>
        <dbReference type="SAM" id="MobiDB-lite"/>
    </source>
</evidence>
<feature type="region of interest" description="Disordered" evidence="3">
    <location>
        <begin position="144"/>
        <end position="223"/>
    </location>
</feature>
<evidence type="ECO:0000313" key="7">
    <source>
        <dbReference type="Proteomes" id="UP000636709"/>
    </source>
</evidence>
<comment type="caution">
    <text evidence="6">The sequence shown here is derived from an EMBL/GenBank/DDBJ whole genome shotgun (WGS) entry which is preliminary data.</text>
</comment>
<keyword evidence="7" id="KW-1185">Reference proteome</keyword>
<feature type="compositionally biased region" description="Basic residues" evidence="3">
    <location>
        <begin position="489"/>
        <end position="501"/>
    </location>
</feature>
<dbReference type="Gene3D" id="1.10.10.60">
    <property type="entry name" value="Homeodomain-like"/>
    <property type="match status" value="1"/>
</dbReference>
<evidence type="ECO:0000256" key="2">
    <source>
        <dbReference type="ARBA" id="ARBA00023125"/>
    </source>
</evidence>
<reference evidence="6" key="1">
    <citation type="submission" date="2020-07" db="EMBL/GenBank/DDBJ databases">
        <title>Genome sequence and genetic diversity analysis of an under-domesticated orphan crop, white fonio (Digitaria exilis).</title>
        <authorList>
            <person name="Bennetzen J.L."/>
            <person name="Chen S."/>
            <person name="Ma X."/>
            <person name="Wang X."/>
            <person name="Yssel A.E.J."/>
            <person name="Chaluvadi S.R."/>
            <person name="Johnson M."/>
            <person name="Gangashetty P."/>
            <person name="Hamidou F."/>
            <person name="Sanogo M.D."/>
            <person name="Zwaenepoel A."/>
            <person name="Wallace J."/>
            <person name="Van De Peer Y."/>
            <person name="Van Deynze A."/>
        </authorList>
    </citation>
    <scope>NUCLEOTIDE SEQUENCE</scope>
    <source>
        <tissue evidence="6">Leaves</tissue>
    </source>
</reference>
<feature type="region of interest" description="Disordered" evidence="3">
    <location>
        <begin position="426"/>
        <end position="506"/>
    </location>
</feature>
<dbReference type="OrthoDB" id="39591at2759"/>
<dbReference type="GO" id="GO:0000978">
    <property type="term" value="F:RNA polymerase II cis-regulatory region sequence-specific DNA binding"/>
    <property type="evidence" value="ECO:0007669"/>
    <property type="project" value="TreeGrafter"/>
</dbReference>
<dbReference type="GO" id="GO:0005634">
    <property type="term" value="C:nucleus"/>
    <property type="evidence" value="ECO:0007669"/>
    <property type="project" value="TreeGrafter"/>
</dbReference>
<sequence length="1229" mass="132885">MTLIGDGAGVTVITRSRSVDDNYSMLEIATIAGMVNVDATISRTSGRVVVSARVHPAFAAASRDAWIPYRAPGAVKKICAPASHHRPRRPAVPPPVLLTRRASAANGALALLLRLGQPSSLGGLLRSGRPRSVVATALTGLHLRPSSRCPNDLAPERKGAASFTAGSRSPVQGAEEGARNREEKNQTSLASFTPIRTTSRSRSPPSLPRSPRMGAPPVATQAGTPIAVRAHRFRCRNLEQQPPLLQREDQHHAAPLVDQAKVACTRRADGAAESKSSRGEGSSGGEGRRTRESESKDRDPDGGVDGSRGWEKHRECQTGRCRGGKRREVPPSSSSINVPIHRHHRRRWVRLQMAFDQPAGGHSSGPARGGIPMPPDVGSPARLTAPAPSTHGPTPRHLPRPPFPLLSASLYIYPLPPLPPTLLFLTQDSNSKNPREREKVPSPASLQFAKPLPNPNPDGRHRLRRCPRPGAGRVHAPTPPAGAGGHSTPSRRLRRSGRRGAVRGSEAGVLAAARTPSFRLWFLERWMCHVMLEEEEDVRFRSFLQTQETSPSPCSPRVGRYDELKRHLVGLVAEAAGEEGDKLHCAIALVRAAYAIVRLAHWCYPNAALPPLPLEQKFEAVVQESLGELTPLLGFDILAPEVGEGEAVLIKGVIMAVNVASAAARTARYIQGVRWESCLSGSCMQLASRHIASSISCLPGPRQPWLRPRRRTCPVEYTRITRLLVPSSISRPCTRSLLNMMRNAMMLSSEFEVFLASGRGFRWWRRIKKTHNRMTVARRRSRANQKETDAYSDKLWLWCSRMWVTEAMPRSAPRNDVMVLYANLCTKVSTESPVDCIRGDLVGPSSVLQLCALLENLLGRRTAIVSPCRGLSRENGKLQRPIGNVVESGGDGETSPFATFNSTPIKVRGLGRLLVFLLAPRETTAGSDKIAADEPVVTCVKGPAHQYYRISPPQPSLVGSGALLHRPRCTHKPSAVMWRDKRATSHATSPSPGQRELEAASEMDGSDGTGPAINLHLGPAHRSSLPSEEILAGDLHNPFPRALSSETRAGESVRFGHGVGAAGPVVHLGGGGAAVPGSGMISAAMGSLLFGVGGVPAPVGNMVQHGGYLASAGYNTMPTDAMLAAADAGGEQQQLRRAAATAASRGRRRSSTGELGLRKEDDSWVMDRFDELLRTLKEMVTLYGERKWAVISQHLPGRIGKQCRERWTNHLRPGVDKVGIKSTPPDLLV</sequence>
<feature type="compositionally biased region" description="Basic and acidic residues" evidence="3">
    <location>
        <begin position="176"/>
        <end position="185"/>
    </location>
</feature>
<evidence type="ECO:0000259" key="5">
    <source>
        <dbReference type="PROSITE" id="PS51294"/>
    </source>
</evidence>
<dbReference type="AlphaFoldDB" id="A0A835BBU4"/>
<dbReference type="Pfam" id="PF00249">
    <property type="entry name" value="Myb_DNA-binding"/>
    <property type="match status" value="1"/>
</dbReference>
<dbReference type="Proteomes" id="UP000636709">
    <property type="component" value="Unassembled WGS sequence"/>
</dbReference>
<accession>A0A835BBU4</accession>
<evidence type="ECO:0000256" key="1">
    <source>
        <dbReference type="ARBA" id="ARBA00022737"/>
    </source>
</evidence>
<dbReference type="SUPFAM" id="SSF46689">
    <property type="entry name" value="Homeodomain-like"/>
    <property type="match status" value="1"/>
</dbReference>
<protein>
    <submittedName>
        <fullName evidence="6">Uncharacterized protein</fullName>
    </submittedName>
</protein>
<gene>
    <name evidence="6" type="ORF">HU200_045018</name>
</gene>
<dbReference type="FunFam" id="1.10.10.60:FF:000010">
    <property type="entry name" value="Transcriptional activator Myb isoform A"/>
    <property type="match status" value="1"/>
</dbReference>
<feature type="region of interest" description="Disordered" evidence="3">
    <location>
        <begin position="1136"/>
        <end position="1155"/>
    </location>
</feature>
<keyword evidence="2" id="KW-0238">DNA-binding</keyword>
<feature type="region of interest" description="Disordered" evidence="3">
    <location>
        <begin position="977"/>
        <end position="1021"/>
    </location>
</feature>